<dbReference type="VEuPathDB" id="CryptoDB:Cvel_10246"/>
<proteinExistence type="predicted"/>
<dbReference type="EMBL" id="CDMZ01004782">
    <property type="protein sequence ID" value="CEM50890.1"/>
    <property type="molecule type" value="Genomic_DNA"/>
</dbReference>
<gene>
    <name evidence="1" type="ORF">Cvel_10246</name>
</gene>
<dbReference type="AlphaFoldDB" id="A0A0G4I250"/>
<name>A0A0G4I250_9ALVE</name>
<evidence type="ECO:0000313" key="1">
    <source>
        <dbReference type="EMBL" id="CEM50890.1"/>
    </source>
</evidence>
<accession>A0A0G4I250</accession>
<reference evidence="1" key="1">
    <citation type="submission" date="2014-11" db="EMBL/GenBank/DDBJ databases">
        <authorList>
            <person name="Otto D Thomas"/>
            <person name="Naeem Raeece"/>
        </authorList>
    </citation>
    <scope>NUCLEOTIDE SEQUENCE</scope>
</reference>
<protein>
    <submittedName>
        <fullName evidence="1">Uncharacterized protein</fullName>
    </submittedName>
</protein>
<sequence length="147" mass="15900">MVNSGFALAMLVRTRPAGAQKGGGSGQTFGLHLQLQQFADAGVYVLLLENGSVSTGVTPSEGNPLNLTFEEYSEVKDMFNDALAQHKACCTMCGPSGNQLAVVEYRCDVLNKKYAERNIRFTRKQLLEGKMGITITAEDPPPQLNSD</sequence>
<organism evidence="1">
    <name type="scientific">Chromera velia CCMP2878</name>
    <dbReference type="NCBI Taxonomy" id="1169474"/>
    <lineage>
        <taxon>Eukaryota</taxon>
        <taxon>Sar</taxon>
        <taxon>Alveolata</taxon>
        <taxon>Colpodellida</taxon>
        <taxon>Chromeraceae</taxon>
        <taxon>Chromera</taxon>
    </lineage>
</organism>